<reference evidence="1 2" key="1">
    <citation type="submission" date="2019-08" db="EMBL/GenBank/DDBJ databases">
        <authorList>
            <person name="Lei W."/>
        </authorList>
    </citation>
    <scope>NUCLEOTIDE SEQUENCE [LARGE SCALE GENOMIC DNA]</scope>
    <source>
        <strain evidence="1 2">CCUG 58627</strain>
    </source>
</reference>
<dbReference type="RefSeq" id="WP_146325309.1">
    <property type="nucleotide sequence ID" value="NZ_BAABLR010000066.1"/>
</dbReference>
<dbReference type="EMBL" id="VOHM01000026">
    <property type="protein sequence ID" value="TWT22847.1"/>
    <property type="molecule type" value="Genomic_DNA"/>
</dbReference>
<proteinExistence type="predicted"/>
<evidence type="ECO:0000313" key="2">
    <source>
        <dbReference type="Proteomes" id="UP000320791"/>
    </source>
</evidence>
<protein>
    <submittedName>
        <fullName evidence="1">Uncharacterized protein</fullName>
    </submittedName>
</protein>
<accession>A0A5C5UAB1</accession>
<dbReference type="AlphaFoldDB" id="A0A5C5UAB1"/>
<sequence>MMPRPPRMRIWVLGSDPELERRLLDVGHRVTRSGGDGDVDMVLIAETTEAAVVSAVGTLPQLRGKILAHTCPGLAPLQPPDVVSVAFSRIHPALDVWAVASRDELGATLCELLLRELEYQFVGAEYRERLAAAYNALLQVAELPEELLLSLVRGLKQ</sequence>
<comment type="caution">
    <text evidence="1">The sequence shown here is derived from an EMBL/GenBank/DDBJ whole genome shotgun (WGS) entry which is preliminary data.</text>
</comment>
<evidence type="ECO:0000313" key="1">
    <source>
        <dbReference type="EMBL" id="TWT22847.1"/>
    </source>
</evidence>
<name>A0A5C5UAB1_9CORY</name>
<gene>
    <name evidence="1" type="ORF">FRX94_10570</name>
</gene>
<dbReference type="Proteomes" id="UP000320791">
    <property type="component" value="Unassembled WGS sequence"/>
</dbReference>
<keyword evidence="2" id="KW-1185">Reference proteome</keyword>
<dbReference type="Gene3D" id="3.40.50.720">
    <property type="entry name" value="NAD(P)-binding Rossmann-like Domain"/>
    <property type="match status" value="1"/>
</dbReference>
<dbReference type="OrthoDB" id="4400982at2"/>
<organism evidence="1 2">
    <name type="scientific">Corynebacterium canis</name>
    <dbReference type="NCBI Taxonomy" id="679663"/>
    <lineage>
        <taxon>Bacteria</taxon>
        <taxon>Bacillati</taxon>
        <taxon>Actinomycetota</taxon>
        <taxon>Actinomycetes</taxon>
        <taxon>Mycobacteriales</taxon>
        <taxon>Corynebacteriaceae</taxon>
        <taxon>Corynebacterium</taxon>
    </lineage>
</organism>